<dbReference type="AlphaFoldDB" id="A0A1L9TU23"/>
<proteinExistence type="predicted"/>
<dbReference type="Pfam" id="PF01048">
    <property type="entry name" value="PNP_UDP_1"/>
    <property type="match status" value="1"/>
</dbReference>
<evidence type="ECO:0000259" key="4">
    <source>
        <dbReference type="Pfam" id="PF01048"/>
    </source>
</evidence>
<dbReference type="InterPro" id="IPR035994">
    <property type="entry name" value="Nucleoside_phosphorylase_sf"/>
</dbReference>
<keyword evidence="7" id="KW-1185">Reference proteome</keyword>
<dbReference type="PRINTS" id="PR01415">
    <property type="entry name" value="ANKYRIN"/>
</dbReference>
<dbReference type="InterPro" id="IPR053137">
    <property type="entry name" value="NLR-like"/>
</dbReference>
<dbReference type="OrthoDB" id="194358at2759"/>
<evidence type="ECO:0000313" key="7">
    <source>
        <dbReference type="Proteomes" id="UP000184356"/>
    </source>
</evidence>
<organism evidence="6 7">
    <name type="scientific">Aspergillus sydowii CBS 593.65</name>
    <dbReference type="NCBI Taxonomy" id="1036612"/>
    <lineage>
        <taxon>Eukaryota</taxon>
        <taxon>Fungi</taxon>
        <taxon>Dikarya</taxon>
        <taxon>Ascomycota</taxon>
        <taxon>Pezizomycotina</taxon>
        <taxon>Eurotiomycetes</taxon>
        <taxon>Eurotiomycetidae</taxon>
        <taxon>Eurotiales</taxon>
        <taxon>Aspergillaceae</taxon>
        <taxon>Aspergillus</taxon>
        <taxon>Aspergillus subgen. Nidulantes</taxon>
    </lineage>
</organism>
<feature type="domain" description="Nephrocystin 3-like N-terminal" evidence="5">
    <location>
        <begin position="405"/>
        <end position="579"/>
    </location>
</feature>
<dbReference type="InterPro" id="IPR027417">
    <property type="entry name" value="P-loop_NTPase"/>
</dbReference>
<name>A0A1L9TU23_9EURO</name>
<dbReference type="Gene3D" id="1.25.40.20">
    <property type="entry name" value="Ankyrin repeat-containing domain"/>
    <property type="match status" value="2"/>
</dbReference>
<dbReference type="GO" id="GO:0003824">
    <property type="term" value="F:catalytic activity"/>
    <property type="evidence" value="ECO:0007669"/>
    <property type="project" value="InterPro"/>
</dbReference>
<dbReference type="SMART" id="SM00248">
    <property type="entry name" value="ANK"/>
    <property type="match status" value="8"/>
</dbReference>
<sequence length="1268" mass="142008">MHVLSGDCNGVSFSLILPPQLPSFPSPSRCLIWIHIMTTDDQDHLQARNLPKRPRTPQNDGPPKLRYDAYTVAWICALQIEMAAARAMLDETHEKLPLDAADTNTYELGRIAKHNIVIACLPFTQYGTNNATNVATNLRRTFPSIRATLMVGIGGGVPSKADVRLGDVVVGTRVMQYDLGKVVEGGQFQGTAVSGSPDQLIGTAVSYLRSSHDLQHSRISTIFQEKLGKYSNYARPAKPDTLFKAAYKHEDSNLSCDACDPFKVEPRVPRTSDDVRIHYGAIASGNSVIKSATERDAVAEKLDVVCFEMEAAGVMRVFPCLSVRGICDYSDSHKAKEWQRYAAGMAAAYATELLEVLSVSANHTRVDCVPDHTSTPEHRKVLLESLRFEQIDSRKDTIKNVHARTCQWLLRDTKYETWNEHGQRSQHHGFLWINGKPGAGKSTIMKFAFQKMKSAARSRKFIAASFFFNARGALLEKSVIGMYRSLLLQLLEGYPDLQAVLDNPDLVSPNQDKCPPLDVLKELLFNAIMDLHDRPFVCFIDALDECDEQQVLDMVRYFEELAEESTSKGIPFRVCFSSRHYPYIVIKRGIRLILEDQPGHADDMEAYVKSHLRVENDILCQELRHEILNKAAGVFMWTVLVVDIVNDEEQCGGLGPKERLAELPSDLSELFKNIIQRDAKNVQHLVLATLLILYAKRPLHPDEFRHALSFGLHQKGVAVDWPIANITSLDRDSRAKTLEKCVVGCSKGLAEITKSTKPTVQFIHESVRDFLIKDKGLLELCADLGVDFESSGHDRLKQCCYAYLNDGLLRSSVDELGQSGDISKEEKRIIQEKYPFLKYATQHVLHHANAAAKGVSQDEFLSNFSIPNWARTANIFKQHKIRRYTPNASILYILADGGHSELIRTRPKVDLHLRVPGERYEYVLFAALANSNSDVVAALLNLPSTIHNGVDITQGFGRARDLRGYEKRTPLSWAAQEGRIEMAELLLQSGAPVDELDERDRTPLSSACETGMKDIARLLIRHGADVNARNTNGESALGWACLNCHLDVAKFLIKKGATVDIRDMHDETPLFWAARDCDERIARILIDNGADVNALNKQRNTPLFVVAETRMTPNAYKTGWVYSWEPRNEPGPVCNLLIDRGADINAVDSYGRTPLWISIYDGRYDVARLLIAQRPNVNTRSEGGRSPLSCAVSFGDAAITELLLQNGADPNLGDSYALLPLHEVVYLQNVGVNTTPLRCILWECRYVHAISRERSGGEYRRLWWINPN</sequence>
<dbReference type="Pfam" id="PF13637">
    <property type="entry name" value="Ank_4"/>
    <property type="match status" value="1"/>
</dbReference>
<evidence type="ECO:0000313" key="6">
    <source>
        <dbReference type="EMBL" id="OJJ62934.1"/>
    </source>
</evidence>
<dbReference type="InterPro" id="IPR036770">
    <property type="entry name" value="Ankyrin_rpt-contain_sf"/>
</dbReference>
<feature type="region of interest" description="Disordered" evidence="3">
    <location>
        <begin position="45"/>
        <end position="64"/>
    </location>
</feature>
<dbReference type="PROSITE" id="PS50297">
    <property type="entry name" value="ANK_REP_REGION"/>
    <property type="match status" value="5"/>
</dbReference>
<feature type="domain" description="Nucleoside phosphorylase" evidence="4">
    <location>
        <begin position="72"/>
        <end position="339"/>
    </location>
</feature>
<dbReference type="InterPro" id="IPR056884">
    <property type="entry name" value="NPHP3-like_N"/>
</dbReference>
<reference evidence="7" key="1">
    <citation type="journal article" date="2017" name="Genome Biol.">
        <title>Comparative genomics reveals high biological diversity and specific adaptations in the industrially and medically important fungal genus Aspergillus.</title>
        <authorList>
            <person name="de Vries R.P."/>
            <person name="Riley R."/>
            <person name="Wiebenga A."/>
            <person name="Aguilar-Osorio G."/>
            <person name="Amillis S."/>
            <person name="Uchima C.A."/>
            <person name="Anderluh G."/>
            <person name="Asadollahi M."/>
            <person name="Askin M."/>
            <person name="Barry K."/>
            <person name="Battaglia E."/>
            <person name="Bayram O."/>
            <person name="Benocci T."/>
            <person name="Braus-Stromeyer S.A."/>
            <person name="Caldana C."/>
            <person name="Canovas D."/>
            <person name="Cerqueira G.C."/>
            <person name="Chen F."/>
            <person name="Chen W."/>
            <person name="Choi C."/>
            <person name="Clum A."/>
            <person name="Dos Santos R.A."/>
            <person name="Damasio A.R."/>
            <person name="Diallinas G."/>
            <person name="Emri T."/>
            <person name="Fekete E."/>
            <person name="Flipphi M."/>
            <person name="Freyberg S."/>
            <person name="Gallo A."/>
            <person name="Gournas C."/>
            <person name="Habgood R."/>
            <person name="Hainaut M."/>
            <person name="Harispe M.L."/>
            <person name="Henrissat B."/>
            <person name="Hilden K.S."/>
            <person name="Hope R."/>
            <person name="Hossain A."/>
            <person name="Karabika E."/>
            <person name="Karaffa L."/>
            <person name="Karanyi Z."/>
            <person name="Krasevec N."/>
            <person name="Kuo A."/>
            <person name="Kusch H."/>
            <person name="LaButti K."/>
            <person name="Lagendijk E.L."/>
            <person name="Lapidus A."/>
            <person name="Levasseur A."/>
            <person name="Lindquist E."/>
            <person name="Lipzen A."/>
            <person name="Logrieco A.F."/>
            <person name="MacCabe A."/>
            <person name="Maekelae M.R."/>
            <person name="Malavazi I."/>
            <person name="Melin P."/>
            <person name="Meyer V."/>
            <person name="Mielnichuk N."/>
            <person name="Miskei M."/>
            <person name="Molnar A.P."/>
            <person name="Mule G."/>
            <person name="Ngan C.Y."/>
            <person name="Orejas M."/>
            <person name="Orosz E."/>
            <person name="Ouedraogo J.P."/>
            <person name="Overkamp K.M."/>
            <person name="Park H.-S."/>
            <person name="Perrone G."/>
            <person name="Piumi F."/>
            <person name="Punt P.J."/>
            <person name="Ram A.F."/>
            <person name="Ramon A."/>
            <person name="Rauscher S."/>
            <person name="Record E."/>
            <person name="Riano-Pachon D.M."/>
            <person name="Robert V."/>
            <person name="Roehrig J."/>
            <person name="Ruller R."/>
            <person name="Salamov A."/>
            <person name="Salih N.S."/>
            <person name="Samson R.A."/>
            <person name="Sandor E."/>
            <person name="Sanguinetti M."/>
            <person name="Schuetze T."/>
            <person name="Sepcic K."/>
            <person name="Shelest E."/>
            <person name="Sherlock G."/>
            <person name="Sophianopoulou V."/>
            <person name="Squina F.M."/>
            <person name="Sun H."/>
            <person name="Susca A."/>
            <person name="Todd R.B."/>
            <person name="Tsang A."/>
            <person name="Unkles S.E."/>
            <person name="van de Wiele N."/>
            <person name="van Rossen-Uffink D."/>
            <person name="Oliveira J.V."/>
            <person name="Vesth T.C."/>
            <person name="Visser J."/>
            <person name="Yu J.-H."/>
            <person name="Zhou M."/>
            <person name="Andersen M.R."/>
            <person name="Archer D.B."/>
            <person name="Baker S.E."/>
            <person name="Benoit I."/>
            <person name="Brakhage A.A."/>
            <person name="Braus G.H."/>
            <person name="Fischer R."/>
            <person name="Frisvad J.C."/>
            <person name="Goldman G.H."/>
            <person name="Houbraken J."/>
            <person name="Oakley B."/>
            <person name="Pocsi I."/>
            <person name="Scazzocchio C."/>
            <person name="Seiboth B."/>
            <person name="vanKuyk P.A."/>
            <person name="Wortman J."/>
            <person name="Dyer P.S."/>
            <person name="Grigoriev I.V."/>
        </authorList>
    </citation>
    <scope>NUCLEOTIDE SEQUENCE [LARGE SCALE GENOMIC DNA]</scope>
    <source>
        <strain evidence="7">CBS 593.65</strain>
    </source>
</reference>
<dbReference type="InterPro" id="IPR000845">
    <property type="entry name" value="Nucleoside_phosphorylase_d"/>
</dbReference>
<dbReference type="PROSITE" id="PS50088">
    <property type="entry name" value="ANK_REPEAT"/>
    <property type="match status" value="6"/>
</dbReference>
<protein>
    <submittedName>
        <fullName evidence="6">Uncharacterized protein</fullName>
    </submittedName>
</protein>
<dbReference type="VEuPathDB" id="FungiDB:ASPSYDRAFT_677104"/>
<gene>
    <name evidence="6" type="ORF">ASPSYDRAFT_677104</name>
</gene>
<keyword evidence="1" id="KW-0677">Repeat</keyword>
<dbReference type="Pfam" id="PF24883">
    <property type="entry name" value="NPHP3_N"/>
    <property type="match status" value="1"/>
</dbReference>
<dbReference type="Pfam" id="PF12796">
    <property type="entry name" value="Ank_2"/>
    <property type="match status" value="2"/>
</dbReference>
<dbReference type="RefSeq" id="XP_040706740.1">
    <property type="nucleotide sequence ID" value="XM_040850413.1"/>
</dbReference>
<feature type="repeat" description="ANK" evidence="2">
    <location>
        <begin position="1183"/>
        <end position="1215"/>
    </location>
</feature>
<dbReference type="InterPro" id="IPR002110">
    <property type="entry name" value="Ankyrin_rpt"/>
</dbReference>
<dbReference type="PANTHER" id="PTHR46082">
    <property type="entry name" value="ATP/GTP-BINDING PROTEIN-RELATED"/>
    <property type="match status" value="1"/>
</dbReference>
<dbReference type="SUPFAM" id="SSF48403">
    <property type="entry name" value="Ankyrin repeat"/>
    <property type="match status" value="1"/>
</dbReference>
<feature type="repeat" description="ANK" evidence="2">
    <location>
        <begin position="1065"/>
        <end position="1097"/>
    </location>
</feature>
<keyword evidence="2" id="KW-0040">ANK repeat</keyword>
<dbReference type="STRING" id="1036612.A0A1L9TU23"/>
<evidence type="ECO:0000256" key="1">
    <source>
        <dbReference type="ARBA" id="ARBA00022737"/>
    </source>
</evidence>
<dbReference type="PANTHER" id="PTHR46082:SF11">
    <property type="entry name" value="AAA+ ATPASE DOMAIN-CONTAINING PROTEIN-RELATED"/>
    <property type="match status" value="1"/>
</dbReference>
<accession>A0A1L9TU23</accession>
<feature type="repeat" description="ANK" evidence="2">
    <location>
        <begin position="999"/>
        <end position="1031"/>
    </location>
</feature>
<dbReference type="EMBL" id="KV878583">
    <property type="protein sequence ID" value="OJJ62934.1"/>
    <property type="molecule type" value="Genomic_DNA"/>
</dbReference>
<dbReference type="Gene3D" id="3.40.50.1580">
    <property type="entry name" value="Nucleoside phosphorylase domain"/>
    <property type="match status" value="1"/>
</dbReference>
<evidence type="ECO:0000259" key="5">
    <source>
        <dbReference type="Pfam" id="PF24883"/>
    </source>
</evidence>
<dbReference type="GO" id="GO:0009116">
    <property type="term" value="P:nucleoside metabolic process"/>
    <property type="evidence" value="ECO:0007669"/>
    <property type="project" value="InterPro"/>
</dbReference>
<dbReference type="SUPFAM" id="SSF52540">
    <property type="entry name" value="P-loop containing nucleoside triphosphate hydrolases"/>
    <property type="match status" value="1"/>
</dbReference>
<dbReference type="SUPFAM" id="SSF53167">
    <property type="entry name" value="Purine and uridine phosphorylases"/>
    <property type="match status" value="1"/>
</dbReference>
<feature type="repeat" description="ANK" evidence="2">
    <location>
        <begin position="1032"/>
        <end position="1064"/>
    </location>
</feature>
<dbReference type="GeneID" id="63766486"/>
<feature type="repeat" description="ANK" evidence="2">
    <location>
        <begin position="1150"/>
        <end position="1182"/>
    </location>
</feature>
<feature type="repeat" description="ANK" evidence="2">
    <location>
        <begin position="966"/>
        <end position="998"/>
    </location>
</feature>
<evidence type="ECO:0000256" key="3">
    <source>
        <dbReference type="SAM" id="MobiDB-lite"/>
    </source>
</evidence>
<dbReference type="Gene3D" id="3.40.50.300">
    <property type="entry name" value="P-loop containing nucleotide triphosphate hydrolases"/>
    <property type="match status" value="1"/>
</dbReference>
<evidence type="ECO:0000256" key="2">
    <source>
        <dbReference type="PROSITE-ProRule" id="PRU00023"/>
    </source>
</evidence>
<dbReference type="Proteomes" id="UP000184356">
    <property type="component" value="Unassembled WGS sequence"/>
</dbReference>